<gene>
    <name evidence="4" type="ORF">CKM354_001006500</name>
</gene>
<dbReference type="OrthoDB" id="19311at2759"/>
<proteinExistence type="predicted"/>
<dbReference type="FunFam" id="3.40.50.11210:FF:000007">
    <property type="entry name" value="Tuberous sclerosis 2"/>
    <property type="match status" value="1"/>
</dbReference>
<dbReference type="InterPro" id="IPR000331">
    <property type="entry name" value="Rap/Ran_GAP_dom"/>
</dbReference>
<dbReference type="Gene3D" id="3.40.50.11210">
    <property type="entry name" value="Rap/Ran-GAP"/>
    <property type="match status" value="1"/>
</dbReference>
<dbReference type="Pfam" id="PF02145">
    <property type="entry name" value="Rap_GAP"/>
    <property type="match status" value="1"/>
</dbReference>
<evidence type="ECO:0000256" key="2">
    <source>
        <dbReference type="SAM" id="MobiDB-lite"/>
    </source>
</evidence>
<dbReference type="RefSeq" id="XP_044661450.1">
    <property type="nucleotide sequence ID" value="XM_044805515.1"/>
</dbReference>
<feature type="compositionally biased region" description="Low complexity" evidence="2">
    <location>
        <begin position="19"/>
        <end position="38"/>
    </location>
</feature>
<keyword evidence="5" id="KW-1185">Reference proteome</keyword>
<evidence type="ECO:0000313" key="4">
    <source>
        <dbReference type="EMBL" id="GIZ46963.1"/>
    </source>
</evidence>
<dbReference type="InterPro" id="IPR024584">
    <property type="entry name" value="Tuberin_N"/>
</dbReference>
<dbReference type="InterPro" id="IPR018515">
    <property type="entry name" value="Tuberin-type_domain"/>
</dbReference>
<comment type="caution">
    <text evidence="4">The sequence shown here is derived from an EMBL/GenBank/DDBJ whole genome shotgun (WGS) entry which is preliminary data.</text>
</comment>
<dbReference type="Pfam" id="PF11864">
    <property type="entry name" value="DUF3384"/>
    <property type="match status" value="1"/>
</dbReference>
<dbReference type="GO" id="GO:0032007">
    <property type="term" value="P:negative regulation of TOR signaling"/>
    <property type="evidence" value="ECO:0007669"/>
    <property type="project" value="TreeGrafter"/>
</dbReference>
<dbReference type="GO" id="GO:0051056">
    <property type="term" value="P:regulation of small GTPase mediated signal transduction"/>
    <property type="evidence" value="ECO:0007669"/>
    <property type="project" value="InterPro"/>
</dbReference>
<feature type="domain" description="Rap-GAP" evidence="3">
    <location>
        <begin position="938"/>
        <end position="1178"/>
    </location>
</feature>
<dbReference type="GO" id="GO:0005634">
    <property type="term" value="C:nucleus"/>
    <property type="evidence" value="ECO:0007669"/>
    <property type="project" value="InterPro"/>
</dbReference>
<dbReference type="Proteomes" id="UP000825890">
    <property type="component" value="Unassembled WGS sequence"/>
</dbReference>
<reference evidence="4 5" key="1">
    <citation type="submission" date="2021-01" db="EMBL/GenBank/DDBJ databases">
        <title>Cercospora kikuchii MAFF 305040 whole genome shotgun sequence.</title>
        <authorList>
            <person name="Kashiwa T."/>
            <person name="Suzuki T."/>
        </authorList>
    </citation>
    <scope>NUCLEOTIDE SEQUENCE [LARGE SCALE GENOMIC DNA]</scope>
    <source>
        <strain evidence="4 5">MAFF 305040</strain>
    </source>
</reference>
<dbReference type="InterPro" id="IPR035974">
    <property type="entry name" value="Rap/Ran-GAP_sf"/>
</dbReference>
<evidence type="ECO:0000313" key="5">
    <source>
        <dbReference type="Proteomes" id="UP000825890"/>
    </source>
</evidence>
<dbReference type="PROSITE" id="PS50085">
    <property type="entry name" value="RAPGAP"/>
    <property type="match status" value="1"/>
</dbReference>
<organism evidence="4 5">
    <name type="scientific">Cercospora kikuchii</name>
    <dbReference type="NCBI Taxonomy" id="84275"/>
    <lineage>
        <taxon>Eukaryota</taxon>
        <taxon>Fungi</taxon>
        <taxon>Dikarya</taxon>
        <taxon>Ascomycota</taxon>
        <taxon>Pezizomycotina</taxon>
        <taxon>Dothideomycetes</taxon>
        <taxon>Dothideomycetidae</taxon>
        <taxon>Mycosphaerellales</taxon>
        <taxon>Mycosphaerellaceae</taxon>
        <taxon>Cercospora</taxon>
    </lineage>
</organism>
<dbReference type="GeneID" id="68295640"/>
<evidence type="ECO:0000256" key="1">
    <source>
        <dbReference type="ARBA" id="ARBA00022468"/>
    </source>
</evidence>
<evidence type="ECO:0000259" key="3">
    <source>
        <dbReference type="PROSITE" id="PS50085"/>
    </source>
</evidence>
<keyword evidence="1" id="KW-0343">GTPase activation</keyword>
<dbReference type="PANTHER" id="PTHR10063:SF0">
    <property type="entry name" value="TUBERIN"/>
    <property type="match status" value="1"/>
</dbReference>
<name>A0A9P3CYJ3_9PEZI</name>
<dbReference type="SUPFAM" id="SSF111347">
    <property type="entry name" value="Rap/Ran-GAP"/>
    <property type="match status" value="1"/>
</dbReference>
<dbReference type="AlphaFoldDB" id="A0A9P3CYJ3"/>
<accession>A0A9P3CYJ3</accession>
<sequence>MDGHQQHGPLRPAASEWRPLSSMSGSSHHTPSSSTILSGHHPHVNGTGLKAMDLPNRHDIAPDEATLCARLTQAIISHNAPAHDDALASPVLSGKASLSQLLQETSTSIQFHAKWFAPAALGTLLESALNAASLSSSTSDFYAALTLIDTIVTYSLIPELRPAVQFISYAYYQGGRMNRHRRLRHEAWTVSQHMLASHLGSQFKETLLDIITSHETFHDKYKFSAAIGALLITIDKLLPSREENVPSMNAIQLVRGLWNCPVRKNAILREHVALMLGTMLQDDQVFQELVNDGGLGLSLDLIEDCVTQQLDKTAVEALFSGLELRLSSFELRHQPDMAQIFVEVRRPLPQSLAGQLLAPWHRALMLDEYDMWEKGYRGLLLQLSDSSLYPDELDAFVNLSVSAYFQTENLGARRDFVDALQEMIQSATTTATTKDILAKGIVRIFCHKTQKEKWEGQRNWLFPLLCQAARHSVEATKLVLSIRADAAGEGYLDATRVHLPEMPTGRSARFNQLYGLSSLSLEALVDAIYDLLVRPPERWDVYNAVLVSLPALIRNHVLWKGSFRQMNLLRQAVCDLLKADSFVEPPLPDLSKSYVIIQLIQILTAIISYHYCLPRSDVKLAIVTIINVAGSRDYAPSIHCIHALTICCYELPELMASYMDVVINKMAKMVTQRSLAIYVLEFFAGLSRFADLQDRLRREDFKRIFGVCHSYLQSVRSTSSLERKRTPTSEQSAGMSSTSSEDMAQYVYALAHHVITFWYMALRREDRHGLKEYITGCLRYTDLDGTEHIEEQGLVTIDLMDRIDAEEQTVPTPMETFDDIDGRIVKLHRVTGILLITTETALRTGKTVVTIRRPSGTARRLLANRTEKERCQSVEHESLMASVTLEANYQDFLNVFPDDTDGRIYGKVAIPRPYSALGSDKIITLPNEDEDPAVLRAIQTFDRVSALDSHKAGVIFVGEDQTDEDQILLNTSGTPDYREFLDDLGSLRKLKGATFNSQGLDRAEDMDGAYTMVWNNEVTELVYHITTFMPNNEDPKLAVINKKRHIGNDFVNIVFNNSGSDFNFNTFPSAFNYVYIVISPSERTSFLQAREITCNKPKQERFYNVKVLSRPGFPSLSSAVDVKVVSGASLGGYVRNLALNACVFSLMWQAGDMGDYPSSWRQRLHMIKRLYAQYKGKLAIEQ</sequence>
<feature type="region of interest" description="Disordered" evidence="2">
    <location>
        <begin position="1"/>
        <end position="52"/>
    </location>
</feature>
<protein>
    <recommendedName>
        <fullName evidence="3">Rap-GAP domain-containing protein</fullName>
    </recommendedName>
</protein>
<dbReference type="PANTHER" id="PTHR10063">
    <property type="entry name" value="TUBERIN"/>
    <property type="match status" value="1"/>
</dbReference>
<dbReference type="Pfam" id="PF03542">
    <property type="entry name" value="Tuberin"/>
    <property type="match status" value="1"/>
</dbReference>
<dbReference type="GO" id="GO:0005096">
    <property type="term" value="F:GTPase activator activity"/>
    <property type="evidence" value="ECO:0007669"/>
    <property type="project" value="UniProtKB-KW"/>
</dbReference>
<dbReference type="GO" id="GO:0033596">
    <property type="term" value="C:TSC1-TSC2 complex"/>
    <property type="evidence" value="ECO:0007669"/>
    <property type="project" value="TreeGrafter"/>
</dbReference>
<dbReference type="InterPro" id="IPR016024">
    <property type="entry name" value="ARM-type_fold"/>
</dbReference>
<dbReference type="InterPro" id="IPR027107">
    <property type="entry name" value="Tuberin/Ral-act_asu"/>
</dbReference>
<dbReference type="EMBL" id="BOLY01000006">
    <property type="protein sequence ID" value="GIZ46963.1"/>
    <property type="molecule type" value="Genomic_DNA"/>
</dbReference>
<dbReference type="SUPFAM" id="SSF48371">
    <property type="entry name" value="ARM repeat"/>
    <property type="match status" value="1"/>
</dbReference>